<evidence type="ECO:0000313" key="8">
    <source>
        <dbReference type="Proteomes" id="UP000198854"/>
    </source>
</evidence>
<evidence type="ECO:0000256" key="6">
    <source>
        <dbReference type="ARBA" id="ARBA00048807"/>
    </source>
</evidence>
<evidence type="ECO:0000313" key="7">
    <source>
        <dbReference type="EMBL" id="SDI05047.1"/>
    </source>
</evidence>
<dbReference type="EC" id="4.1.2.50" evidence="3"/>
<evidence type="ECO:0000256" key="5">
    <source>
        <dbReference type="ARBA" id="ARBA00031449"/>
    </source>
</evidence>
<dbReference type="GO" id="GO:0070497">
    <property type="term" value="F:6-carboxytetrahydropterin synthase activity"/>
    <property type="evidence" value="ECO:0007669"/>
    <property type="project" value="UniProtKB-EC"/>
</dbReference>
<protein>
    <recommendedName>
        <fullName evidence="4">6-carboxy-5,6,7,8-tetrahydropterin synthase</fullName>
        <ecNumber evidence="3">4.1.2.50</ecNumber>
    </recommendedName>
    <alternativeName>
        <fullName evidence="5">Queuosine biosynthesis protein QueD</fullName>
    </alternativeName>
</protein>
<gene>
    <name evidence="7" type="ORF">SAMN04488136_1505</name>
</gene>
<reference evidence="7 8" key="1">
    <citation type="submission" date="2016-10" db="EMBL/GenBank/DDBJ databases">
        <authorList>
            <person name="de Groot N.N."/>
        </authorList>
    </citation>
    <scope>NUCLEOTIDE SEQUENCE [LARGE SCALE GENOMIC DNA]</scope>
    <source>
        <strain evidence="7 8">CGMCC 1.10228</strain>
    </source>
</reference>
<keyword evidence="8" id="KW-1185">Reference proteome</keyword>
<evidence type="ECO:0000256" key="4">
    <source>
        <dbReference type="ARBA" id="ARBA00018141"/>
    </source>
</evidence>
<dbReference type="EMBL" id="FNDD01000050">
    <property type="protein sequence ID" value="SDI05047.1"/>
    <property type="molecule type" value="Genomic_DNA"/>
</dbReference>
<proteinExistence type="inferred from homology"/>
<dbReference type="InterPro" id="IPR007115">
    <property type="entry name" value="6-PTP_synth/QueD"/>
</dbReference>
<dbReference type="STRING" id="861298.SAMN04488136_1505"/>
<dbReference type="Proteomes" id="UP000198854">
    <property type="component" value="Unassembled WGS sequence"/>
</dbReference>
<dbReference type="Gene3D" id="3.30.479.10">
    <property type="entry name" value="6-pyruvoyl tetrahydropterin synthase/QueD"/>
    <property type="match status" value="2"/>
</dbReference>
<dbReference type="UniPathway" id="UPA00391"/>
<accession>A0A1G8HEC8</accession>
<sequence>MKTAMYIDDLTAIDFSVYDGKEIRGDSVSLSVMVTGKLDESGMISDFGKIKPRLKAICDNQVDHKLVCDPKFLRAENGISRGEFHVASGVITSTGPSSMYCPIELKSSHYVADIKEYLHAKFLDAMPDFEFDIELARNANASFQYNHGLKLHDGNCQRIIHGHSAELEIVIDGQPNTDIHDRIAARLNGKHFFNQSDVEQGESLSTIRYQASQGDFEVSMPNALLEIVASEPSIENISKHVTLMVKEMYPDAGSIRVRVSEGLSKGAVTLL</sequence>
<evidence type="ECO:0000256" key="2">
    <source>
        <dbReference type="ARBA" id="ARBA00008900"/>
    </source>
</evidence>
<comment type="catalytic activity">
    <reaction evidence="6">
        <text>7,8-dihydroneopterin 3'-triphosphate + H2O = 6-carboxy-5,6,7,8-tetrahydropterin + triphosphate + acetaldehyde + 2 H(+)</text>
        <dbReference type="Rhea" id="RHEA:27966"/>
        <dbReference type="ChEBI" id="CHEBI:15343"/>
        <dbReference type="ChEBI" id="CHEBI:15377"/>
        <dbReference type="ChEBI" id="CHEBI:15378"/>
        <dbReference type="ChEBI" id="CHEBI:18036"/>
        <dbReference type="ChEBI" id="CHEBI:58462"/>
        <dbReference type="ChEBI" id="CHEBI:61032"/>
        <dbReference type="EC" id="4.1.2.50"/>
    </reaction>
</comment>
<evidence type="ECO:0000256" key="3">
    <source>
        <dbReference type="ARBA" id="ARBA00012982"/>
    </source>
</evidence>
<comment type="pathway">
    <text evidence="1">Purine metabolism; 7-cyano-7-deazaguanine biosynthesis.</text>
</comment>
<dbReference type="OrthoDB" id="5820615at2"/>
<organism evidence="7 8">
    <name type="scientific">Vibrio xiamenensis</name>
    <dbReference type="NCBI Taxonomy" id="861298"/>
    <lineage>
        <taxon>Bacteria</taxon>
        <taxon>Pseudomonadati</taxon>
        <taxon>Pseudomonadota</taxon>
        <taxon>Gammaproteobacteria</taxon>
        <taxon>Vibrionales</taxon>
        <taxon>Vibrionaceae</taxon>
        <taxon>Vibrio</taxon>
    </lineage>
</organism>
<dbReference type="Pfam" id="PF01242">
    <property type="entry name" value="PTPS"/>
    <property type="match status" value="2"/>
</dbReference>
<dbReference type="RefSeq" id="WP_093279414.1">
    <property type="nucleotide sequence ID" value="NZ_FNDD01000050.1"/>
</dbReference>
<name>A0A1G8HEC8_9VIBR</name>
<comment type="similarity">
    <text evidence="2">Belongs to the PTPS family. QueD subfamily.</text>
</comment>
<dbReference type="SUPFAM" id="SSF55620">
    <property type="entry name" value="Tetrahydrobiopterin biosynthesis enzymes-like"/>
    <property type="match status" value="2"/>
</dbReference>
<dbReference type="AlphaFoldDB" id="A0A1G8HEC8"/>
<dbReference type="InterPro" id="IPR038418">
    <property type="entry name" value="6-PTP_synth/QueD_sf"/>
</dbReference>
<evidence type="ECO:0000256" key="1">
    <source>
        <dbReference type="ARBA" id="ARBA00005061"/>
    </source>
</evidence>